<dbReference type="UniPathway" id="UPA00138"/>
<evidence type="ECO:0000256" key="7">
    <source>
        <dbReference type="HAMAP-Rule" id="MF_00473"/>
    </source>
</evidence>
<dbReference type="GO" id="GO:0051156">
    <property type="term" value="P:glucose 6-phosphate metabolic process"/>
    <property type="evidence" value="ECO:0007669"/>
    <property type="project" value="TreeGrafter"/>
</dbReference>
<feature type="active site" evidence="7">
    <location>
        <position position="463"/>
    </location>
</feature>
<comment type="catalytic activity">
    <reaction evidence="6 7 8">
        <text>alpha-D-glucose 6-phosphate = beta-D-fructose 6-phosphate</text>
        <dbReference type="Rhea" id="RHEA:11816"/>
        <dbReference type="ChEBI" id="CHEBI:57634"/>
        <dbReference type="ChEBI" id="CHEBI:58225"/>
        <dbReference type="EC" id="5.3.1.9"/>
    </reaction>
</comment>
<dbReference type="InterPro" id="IPR035476">
    <property type="entry name" value="SIS_PGI_1"/>
</dbReference>
<dbReference type="PANTHER" id="PTHR11469:SF1">
    <property type="entry name" value="GLUCOSE-6-PHOSPHATE ISOMERASE"/>
    <property type="match status" value="1"/>
</dbReference>
<dbReference type="GO" id="GO:0097367">
    <property type="term" value="F:carbohydrate derivative binding"/>
    <property type="evidence" value="ECO:0007669"/>
    <property type="project" value="InterPro"/>
</dbReference>
<dbReference type="GO" id="GO:0005829">
    <property type="term" value="C:cytosol"/>
    <property type="evidence" value="ECO:0007669"/>
    <property type="project" value="TreeGrafter"/>
</dbReference>
<comment type="subcellular location">
    <subcellularLocation>
        <location evidence="7">Cytoplasm</location>
    </subcellularLocation>
</comment>
<reference evidence="9 10" key="1">
    <citation type="submission" date="2018-06" db="EMBL/GenBank/DDBJ databases">
        <title>Combined omics and stable isotope probing to characterize newly discovered Mariana Back-Arc vent microbial communities.</title>
        <authorList>
            <person name="Trembath-Reichert E."/>
            <person name="Huber J.A."/>
        </authorList>
    </citation>
    <scope>NUCLEOTIDE SEQUENCE [LARGE SCALE GENOMIC DNA]</scope>
    <source>
        <strain evidence="9">MAG 24</strain>
    </source>
</reference>
<evidence type="ECO:0000256" key="1">
    <source>
        <dbReference type="ARBA" id="ARBA00004926"/>
    </source>
</evidence>
<comment type="pathway">
    <text evidence="1 7 8">Carbohydrate degradation; glycolysis; D-glyceraldehyde 3-phosphate and glycerone phosphate from D-glucose: step 2/4.</text>
</comment>
<dbReference type="InterPro" id="IPR001672">
    <property type="entry name" value="G6P_Isomerase"/>
</dbReference>
<dbReference type="Pfam" id="PF00342">
    <property type="entry name" value="PGI"/>
    <property type="match status" value="2"/>
</dbReference>
<dbReference type="NCBIfam" id="NF010696">
    <property type="entry name" value="PRK14096.1"/>
    <property type="match status" value="1"/>
</dbReference>
<comment type="caution">
    <text evidence="9">The sequence shown here is derived from an EMBL/GenBank/DDBJ whole genome shotgun (WGS) entry which is preliminary data.</text>
</comment>
<name>A0A432GU67_9DELT</name>
<dbReference type="UniPathway" id="UPA00109">
    <property type="reaction ID" value="UER00181"/>
</dbReference>
<feature type="active site" description="Proton donor" evidence="7">
    <location>
        <position position="330"/>
    </location>
</feature>
<dbReference type="PROSITE" id="PS51463">
    <property type="entry name" value="P_GLUCOSE_ISOMERASE_3"/>
    <property type="match status" value="1"/>
</dbReference>
<dbReference type="FunFam" id="3.40.50.10490:FF:000021">
    <property type="entry name" value="Glucose-6-phosphate isomerase"/>
    <property type="match status" value="1"/>
</dbReference>
<comment type="similarity">
    <text evidence="2 7 8">Belongs to the GPI family.</text>
</comment>
<evidence type="ECO:0000313" key="10">
    <source>
        <dbReference type="Proteomes" id="UP000287176"/>
    </source>
</evidence>
<dbReference type="CDD" id="cd05015">
    <property type="entry name" value="SIS_PGI_1"/>
    <property type="match status" value="1"/>
</dbReference>
<keyword evidence="5 7" id="KW-0413">Isomerase</keyword>
<dbReference type="EMBL" id="QNZI01000007">
    <property type="protein sequence ID" value="RTZ87092.1"/>
    <property type="molecule type" value="Genomic_DNA"/>
</dbReference>
<feature type="active site" evidence="7">
    <location>
        <position position="359"/>
    </location>
</feature>
<dbReference type="AlphaFoldDB" id="A0A432GU67"/>
<evidence type="ECO:0000256" key="4">
    <source>
        <dbReference type="ARBA" id="ARBA00023152"/>
    </source>
</evidence>
<dbReference type="InterPro" id="IPR046348">
    <property type="entry name" value="SIS_dom_sf"/>
</dbReference>
<dbReference type="PROSITE" id="PS00174">
    <property type="entry name" value="P_GLUCOSE_ISOMERASE_2"/>
    <property type="match status" value="1"/>
</dbReference>
<evidence type="ECO:0000256" key="5">
    <source>
        <dbReference type="ARBA" id="ARBA00023235"/>
    </source>
</evidence>
<keyword evidence="7" id="KW-0963">Cytoplasm</keyword>
<dbReference type="PRINTS" id="PR00662">
    <property type="entry name" value="G6PISOMERASE"/>
</dbReference>
<dbReference type="GO" id="GO:0006096">
    <property type="term" value="P:glycolytic process"/>
    <property type="evidence" value="ECO:0007669"/>
    <property type="project" value="UniProtKB-UniRule"/>
</dbReference>
<dbReference type="EC" id="5.3.1.9" evidence="7"/>
<dbReference type="GO" id="GO:0048029">
    <property type="term" value="F:monosaccharide binding"/>
    <property type="evidence" value="ECO:0007669"/>
    <property type="project" value="TreeGrafter"/>
</dbReference>
<dbReference type="GO" id="GO:0006094">
    <property type="term" value="P:gluconeogenesis"/>
    <property type="evidence" value="ECO:0007669"/>
    <property type="project" value="UniProtKB-UniRule"/>
</dbReference>
<keyword evidence="4 7" id="KW-0324">Glycolysis</keyword>
<protein>
    <recommendedName>
        <fullName evidence="7">Glucose-6-phosphate isomerase</fullName>
        <shortName evidence="7">GPI</shortName>
        <ecNumber evidence="7">5.3.1.9</ecNumber>
    </recommendedName>
    <alternativeName>
        <fullName evidence="7">Phosphoglucose isomerase</fullName>
        <shortName evidence="7">PGI</shortName>
    </alternativeName>
    <alternativeName>
        <fullName evidence="7">Phosphohexose isomerase</fullName>
        <shortName evidence="7">PHI</shortName>
    </alternativeName>
</protein>
<evidence type="ECO:0000313" key="9">
    <source>
        <dbReference type="EMBL" id="RTZ87092.1"/>
    </source>
</evidence>
<dbReference type="GO" id="GO:0004347">
    <property type="term" value="F:glucose-6-phosphate isomerase activity"/>
    <property type="evidence" value="ECO:0007669"/>
    <property type="project" value="UniProtKB-UniRule"/>
</dbReference>
<dbReference type="HAMAP" id="MF_00473">
    <property type="entry name" value="G6P_isomerase"/>
    <property type="match status" value="1"/>
</dbReference>
<organism evidence="9 10">
    <name type="scientific">SAR324 cluster bacterium</name>
    <dbReference type="NCBI Taxonomy" id="2024889"/>
    <lineage>
        <taxon>Bacteria</taxon>
        <taxon>Deltaproteobacteria</taxon>
        <taxon>SAR324 cluster</taxon>
    </lineage>
</organism>
<dbReference type="InterPro" id="IPR035482">
    <property type="entry name" value="SIS_PGI_2"/>
</dbReference>
<accession>A0A432GU67</accession>
<dbReference type="FunFam" id="3.40.50.10490:FF:000023">
    <property type="entry name" value="Glucose-6-phosphate isomerase"/>
    <property type="match status" value="1"/>
</dbReference>
<dbReference type="CDD" id="cd05016">
    <property type="entry name" value="SIS_PGI_2"/>
    <property type="match status" value="1"/>
</dbReference>
<dbReference type="Proteomes" id="UP000287176">
    <property type="component" value="Unassembled WGS sequence"/>
</dbReference>
<dbReference type="PANTHER" id="PTHR11469">
    <property type="entry name" value="GLUCOSE-6-PHOSPHATE ISOMERASE"/>
    <property type="match status" value="1"/>
</dbReference>
<evidence type="ECO:0000256" key="6">
    <source>
        <dbReference type="ARBA" id="ARBA00029321"/>
    </source>
</evidence>
<sequence>MNHKQNKGMTKSVTWQNFQQHYLDLPELGMALDTSRMNVPDKLPNELEMLFRNAFQQMQNLEKGGIANPDENRMVGHYWLRNPELAPSTDIQTVISSTLEKIQNFVAEIHRNKIQPQKAASFRNVLLLGIGGSALGPQFVLSALGSGTDRMRFYFLDNTDPDGIDQVMASIGKGLGETLTLVISKSGGTKETRNAMLEVRDVYEKNGLDFTKHAVAVTGANSQLDQLAAQENWLDRFPMWDWVGGRTSVFSAVGLLPAALQGLNIYEFIAGAKTMDEITRSPEVSNNPAALLAWMWHHAGRGQGEKAMVLLPYKDRLLLFSRYLQQLVMESIGKEKDLVGKKVNQGLTVYGNKGSTDQHAFVQQLRDGTADFFVTFIEVLKDSETGSLEVEPGITSGDFLHGFLLGTREALFQSGRASLTIILEEISPQTLGALIALFERAVGLYASLVGINAYHQPGVEAGKQAAGDVLELAVKIQHHLRSHPEQKFTATELADILLKTKNTETVFQLLLHLAANGRVQKFDASSPFSACFQAI</sequence>
<evidence type="ECO:0000256" key="2">
    <source>
        <dbReference type="ARBA" id="ARBA00006604"/>
    </source>
</evidence>
<gene>
    <name evidence="7" type="primary">pgi</name>
    <name evidence="9" type="ORF">DSY94_00205</name>
</gene>
<dbReference type="SUPFAM" id="SSF53697">
    <property type="entry name" value="SIS domain"/>
    <property type="match status" value="1"/>
</dbReference>
<comment type="pathway">
    <text evidence="7">Carbohydrate biosynthesis; gluconeogenesis.</text>
</comment>
<keyword evidence="3 7" id="KW-0312">Gluconeogenesis</keyword>
<evidence type="ECO:0000256" key="3">
    <source>
        <dbReference type="ARBA" id="ARBA00022432"/>
    </source>
</evidence>
<dbReference type="Gene3D" id="3.40.50.10490">
    <property type="entry name" value="Glucose-6-phosphate isomerase like protein, domain 1"/>
    <property type="match status" value="3"/>
</dbReference>
<comment type="function">
    <text evidence="7">Catalyzes the reversible isomerization of glucose-6-phosphate to fructose-6-phosphate.</text>
</comment>
<dbReference type="InterPro" id="IPR018189">
    <property type="entry name" value="Phosphoglucose_isomerase_CS"/>
</dbReference>
<evidence type="ECO:0000256" key="8">
    <source>
        <dbReference type="RuleBase" id="RU000612"/>
    </source>
</evidence>
<proteinExistence type="inferred from homology"/>